<dbReference type="RefSeq" id="XP_056479582.1">
    <property type="nucleotide sequence ID" value="XM_056614541.1"/>
</dbReference>
<keyword evidence="2" id="KW-1185">Reference proteome</keyword>
<name>A0A9W9KN25_9EURO</name>
<dbReference type="InterPro" id="IPR055323">
    <property type="entry name" value="C57A10.07/YOR238W"/>
</dbReference>
<sequence length="329" mass="37199">MDYEHLIIVCCHAIYIGGPKHGRSEDEWSVHHSAWCPGGLDISREPPKCPSENHINSAQQADRTISEGRNLDLYRSCQGWDKGTGRGSPCFASVFRVGKTPSHPQRCTVGLHSINIELIFLRGPTKKSRTETSEGQSYLNLCKDNNFFTFLFPKSPIDPSRVLSECHATDSYQNVLFSLLQFRFHTGIYPRRFTVVTHEFKRTRFMECHFPALGLLPFANGKEQVESDKISVIGINPPEEVTPLETLVRGEMSKGIALWKQDLYGVGGELSKKRSTRGWSKELQKNLFLNKGLGDVVERLVCWEGGTGNQRFLSMDELPWYYGKALSGR</sequence>
<proteinExistence type="predicted"/>
<dbReference type="OrthoDB" id="4347at2759"/>
<dbReference type="PANTHER" id="PTHR28110">
    <property type="entry name" value="TRANSMEMBRANE PROTEIN"/>
    <property type="match status" value="1"/>
</dbReference>
<accession>A0A9W9KN25</accession>
<dbReference type="PANTHER" id="PTHR28110:SF1">
    <property type="entry name" value="TRANSMEMBRANE PROTEIN"/>
    <property type="match status" value="1"/>
</dbReference>
<reference evidence="1" key="2">
    <citation type="journal article" date="2023" name="IMA Fungus">
        <title>Comparative genomic study of the Penicillium genus elucidates a diverse pangenome and 15 lateral gene transfer events.</title>
        <authorList>
            <person name="Petersen C."/>
            <person name="Sorensen T."/>
            <person name="Nielsen M.R."/>
            <person name="Sondergaard T.E."/>
            <person name="Sorensen J.L."/>
            <person name="Fitzpatrick D.A."/>
            <person name="Frisvad J.C."/>
            <person name="Nielsen K.L."/>
        </authorList>
    </citation>
    <scope>NUCLEOTIDE SEQUENCE</scope>
    <source>
        <strain evidence="1">IBT 30761</strain>
    </source>
</reference>
<evidence type="ECO:0000313" key="1">
    <source>
        <dbReference type="EMBL" id="KAJ5111512.1"/>
    </source>
</evidence>
<dbReference type="Proteomes" id="UP001149074">
    <property type="component" value="Unassembled WGS sequence"/>
</dbReference>
<dbReference type="EMBL" id="JAPQKI010000002">
    <property type="protein sequence ID" value="KAJ5111512.1"/>
    <property type="molecule type" value="Genomic_DNA"/>
</dbReference>
<gene>
    <name evidence="1" type="ORF">N7532_002047</name>
</gene>
<dbReference type="GeneID" id="81353520"/>
<organism evidence="1 2">
    <name type="scientific">Penicillium argentinense</name>
    <dbReference type="NCBI Taxonomy" id="1131581"/>
    <lineage>
        <taxon>Eukaryota</taxon>
        <taxon>Fungi</taxon>
        <taxon>Dikarya</taxon>
        <taxon>Ascomycota</taxon>
        <taxon>Pezizomycotina</taxon>
        <taxon>Eurotiomycetes</taxon>
        <taxon>Eurotiomycetidae</taxon>
        <taxon>Eurotiales</taxon>
        <taxon>Aspergillaceae</taxon>
        <taxon>Penicillium</taxon>
    </lineage>
</organism>
<protein>
    <recommendedName>
        <fullName evidence="3">DUF218 domain-containing protein</fullName>
    </recommendedName>
</protein>
<evidence type="ECO:0000313" key="2">
    <source>
        <dbReference type="Proteomes" id="UP001149074"/>
    </source>
</evidence>
<dbReference type="GO" id="GO:0005737">
    <property type="term" value="C:cytoplasm"/>
    <property type="evidence" value="ECO:0007669"/>
    <property type="project" value="TreeGrafter"/>
</dbReference>
<dbReference type="AlphaFoldDB" id="A0A9W9KN25"/>
<reference evidence="1" key="1">
    <citation type="submission" date="2022-11" db="EMBL/GenBank/DDBJ databases">
        <authorList>
            <person name="Petersen C."/>
        </authorList>
    </citation>
    <scope>NUCLEOTIDE SEQUENCE</scope>
    <source>
        <strain evidence="1">IBT 30761</strain>
    </source>
</reference>
<comment type="caution">
    <text evidence="1">The sequence shown here is derived from an EMBL/GenBank/DDBJ whole genome shotgun (WGS) entry which is preliminary data.</text>
</comment>
<evidence type="ECO:0008006" key="3">
    <source>
        <dbReference type="Google" id="ProtNLM"/>
    </source>
</evidence>